<dbReference type="InterPro" id="IPR007568">
    <property type="entry name" value="RTA1"/>
</dbReference>
<keyword evidence="5" id="KW-0445">Lipid transport</keyword>
<evidence type="ECO:0000256" key="2">
    <source>
        <dbReference type="ARBA" id="ARBA00009969"/>
    </source>
</evidence>
<dbReference type="Pfam" id="PF04479">
    <property type="entry name" value="RTA1"/>
    <property type="match status" value="1"/>
</dbReference>
<keyword evidence="5" id="KW-0813">Transport</keyword>
<dbReference type="GO" id="GO:0000324">
    <property type="term" value="C:fungal-type vacuole"/>
    <property type="evidence" value="ECO:0007669"/>
    <property type="project" value="TreeGrafter"/>
</dbReference>
<dbReference type="AlphaFoldDB" id="A0A1L0CL24"/>
<evidence type="ECO:0000256" key="7">
    <source>
        <dbReference type="ARBA" id="ARBA00037472"/>
    </source>
</evidence>
<dbReference type="GO" id="GO:0005886">
    <property type="term" value="C:plasma membrane"/>
    <property type="evidence" value="ECO:0007669"/>
    <property type="project" value="UniProtKB-SubCell"/>
</dbReference>
<evidence type="ECO:0000256" key="6">
    <source>
        <dbReference type="ARBA" id="ARBA00023136"/>
    </source>
</evidence>
<accession>A0A1L0CL24</accession>
<protein>
    <recommendedName>
        <fullName evidence="8">Sphingoid long-chain base transporter RSB1</fullName>
    </recommendedName>
</protein>
<keyword evidence="6 9" id="KW-0472">Membrane</keyword>
<dbReference type="Proteomes" id="UP000183365">
    <property type="component" value="Unassembled WGS sequence"/>
</dbReference>
<dbReference type="EMBL" id="FQNF01000025">
    <property type="protein sequence ID" value="SGZ39557.1"/>
    <property type="molecule type" value="Genomic_DNA"/>
</dbReference>
<evidence type="ECO:0000256" key="1">
    <source>
        <dbReference type="ARBA" id="ARBA00004651"/>
    </source>
</evidence>
<reference evidence="11" key="1">
    <citation type="submission" date="2016-11" db="EMBL/GenBank/DDBJ databases">
        <authorList>
            <person name="Guldener U."/>
        </authorList>
    </citation>
    <scope>NUCLEOTIDE SEQUENCE [LARGE SCALE GENOMIC DNA]</scope>
</reference>
<dbReference type="GO" id="GO:0006869">
    <property type="term" value="P:lipid transport"/>
    <property type="evidence" value="ECO:0007669"/>
    <property type="project" value="UniProtKB-KW"/>
</dbReference>
<dbReference type="VEuPathDB" id="FungiDB:HGUI_01757"/>
<keyword evidence="11" id="KW-1185">Reference proteome</keyword>
<evidence type="ECO:0000313" key="10">
    <source>
        <dbReference type="EMBL" id="SGZ39557.1"/>
    </source>
</evidence>
<feature type="transmembrane region" description="Helical" evidence="9">
    <location>
        <begin position="47"/>
        <end position="71"/>
    </location>
</feature>
<feature type="transmembrane region" description="Helical" evidence="9">
    <location>
        <begin position="106"/>
        <end position="128"/>
    </location>
</feature>
<dbReference type="OrthoDB" id="4521223at2759"/>
<evidence type="ECO:0000313" key="11">
    <source>
        <dbReference type="Proteomes" id="UP000183365"/>
    </source>
</evidence>
<dbReference type="PANTHER" id="PTHR31465:SF9">
    <property type="entry name" value="SPHINGOID LONG-CHAIN BASE TRANSPORTER RSB1"/>
    <property type="match status" value="1"/>
</dbReference>
<keyword evidence="3 9" id="KW-0812">Transmembrane</keyword>
<evidence type="ECO:0000256" key="9">
    <source>
        <dbReference type="SAM" id="Phobius"/>
    </source>
</evidence>
<evidence type="ECO:0000256" key="8">
    <source>
        <dbReference type="ARBA" id="ARBA00041117"/>
    </source>
</evidence>
<feature type="transmembrane region" description="Helical" evidence="9">
    <location>
        <begin position="148"/>
        <end position="172"/>
    </location>
</feature>
<name>A0A1L0CL24_9ASCO</name>
<evidence type="ECO:0000256" key="5">
    <source>
        <dbReference type="ARBA" id="ARBA00023055"/>
    </source>
</evidence>
<proteinExistence type="inferred from homology"/>
<keyword evidence="4 9" id="KW-1133">Transmembrane helix</keyword>
<evidence type="ECO:0000256" key="4">
    <source>
        <dbReference type="ARBA" id="ARBA00022989"/>
    </source>
</evidence>
<evidence type="ECO:0000256" key="3">
    <source>
        <dbReference type="ARBA" id="ARBA00022692"/>
    </source>
</evidence>
<dbReference type="PANTHER" id="PTHR31465">
    <property type="entry name" value="PROTEIN RTA1-RELATED"/>
    <property type="match status" value="1"/>
</dbReference>
<sequence length="408" mass="46550">MSSYFNKTAAKLAATAAGTNLTAIAEIYKGHEELSPNSMYSGYTPSLLFNGIAMIIFFAYLAWNFILCVFYKNKFFGICMMLYLAGQGVGEKVVKLNVFGKRAQPILISFLFITFDIVCLFIQGIGGGVEGGSVNSTDLSIMELGNHIFVAGLALQTISMSIFLIVYAKLIYNIFIRQRIEFLNKQKDIASHKRLSYNGTFFAPWKWNSIRKCISLEEIDPIMCNVDTSGFGNTRMKLFNTYPVAVFLAFGFAVIRCIYRLVELADGGFTGFLIKHEEYLIALDFTPLSISGFIMCLYAEGLVFGRRGLLEISIIKKCAYRGLSSWKEFKIECRCLFGMKVDNERLNKQFENMNKEEFRHDNYSIDMMDYSNNGYNQYSHAEPYNTQYLKKTAFFKRTLAQKLNSSWW</sequence>
<gene>
    <name evidence="10" type="ORF">HGUI_01757</name>
</gene>
<feature type="transmembrane region" description="Helical" evidence="9">
    <location>
        <begin position="239"/>
        <end position="259"/>
    </location>
</feature>
<comment type="similarity">
    <text evidence="2">Belongs to the lipid-translocating exporter (LTE) (TC 9.A.26.1) family.</text>
</comment>
<comment type="subcellular location">
    <subcellularLocation>
        <location evidence="1">Cell membrane</location>
        <topology evidence="1">Multi-pass membrane protein</topology>
    </subcellularLocation>
</comment>
<comment type="function">
    <text evidence="7">Catalyzes the ATP-dependent translocation of sphingoid long-chain bases (LCBs) from the cytoplasmic site toward the extracytoplasmic side of the membrane (flip-flop). Involved in the establishment of the functional lipid asymmetry of the plasma membrane. Regulates intracellular levels of LCBs, sphingolipid precursors that are growth inhibitory at increased levels.</text>
</comment>
<organism evidence="10 11">
    <name type="scientific">Hanseniaspora guilliermondii</name>
    <dbReference type="NCBI Taxonomy" id="56406"/>
    <lineage>
        <taxon>Eukaryota</taxon>
        <taxon>Fungi</taxon>
        <taxon>Dikarya</taxon>
        <taxon>Ascomycota</taxon>
        <taxon>Saccharomycotina</taxon>
        <taxon>Saccharomycetes</taxon>
        <taxon>Saccharomycodales</taxon>
        <taxon>Saccharomycodaceae</taxon>
        <taxon>Hanseniaspora</taxon>
    </lineage>
</organism>
<feature type="transmembrane region" description="Helical" evidence="9">
    <location>
        <begin position="279"/>
        <end position="299"/>
    </location>
</feature>